<keyword evidence="3" id="KW-1185">Reference proteome</keyword>
<dbReference type="PROSITE" id="PS51257">
    <property type="entry name" value="PROKAR_LIPOPROTEIN"/>
    <property type="match status" value="1"/>
</dbReference>
<gene>
    <name evidence="2" type="ORF">L6637_00455</name>
</gene>
<comment type="caution">
    <text evidence="2">The sequence shown here is derived from an EMBL/GenBank/DDBJ whole genome shotgun (WGS) entry which is preliminary data.</text>
</comment>
<name>A0ABS9LEG5_9BRAD</name>
<reference evidence="2" key="1">
    <citation type="submission" date="2022-01" db="EMBL/GenBank/DDBJ databases">
        <title>Genome sequnece data of strain Bradyrhizobium sp. nov.</title>
        <authorList>
            <person name="Zhang J."/>
        </authorList>
    </citation>
    <scope>NUCLEOTIDE SEQUENCE</scope>
    <source>
        <strain evidence="2">WYCCWR 12774</strain>
    </source>
</reference>
<evidence type="ECO:0000313" key="3">
    <source>
        <dbReference type="Proteomes" id="UP001139012"/>
    </source>
</evidence>
<protein>
    <submittedName>
        <fullName evidence="2">DUF2846 domain-containing protein</fullName>
    </submittedName>
</protein>
<keyword evidence="1" id="KW-0732">Signal</keyword>
<organism evidence="2 3">
    <name type="scientific">Bradyrhizobium zhengyangense</name>
    <dbReference type="NCBI Taxonomy" id="2911009"/>
    <lineage>
        <taxon>Bacteria</taxon>
        <taxon>Pseudomonadati</taxon>
        <taxon>Pseudomonadota</taxon>
        <taxon>Alphaproteobacteria</taxon>
        <taxon>Hyphomicrobiales</taxon>
        <taxon>Nitrobacteraceae</taxon>
        <taxon>Bradyrhizobium</taxon>
    </lineage>
</organism>
<dbReference type="Proteomes" id="UP001139012">
    <property type="component" value="Unassembled WGS sequence"/>
</dbReference>
<feature type="signal peptide" evidence="1">
    <location>
        <begin position="1"/>
        <end position="22"/>
    </location>
</feature>
<proteinExistence type="predicted"/>
<feature type="chain" id="PRO_5046505474" evidence="1">
    <location>
        <begin position="23"/>
        <end position="176"/>
    </location>
</feature>
<dbReference type="RefSeq" id="WP_237868787.1">
    <property type="nucleotide sequence ID" value="NZ_JAKLUA010000001.1"/>
</dbReference>
<dbReference type="EMBL" id="JAKLUA010000001">
    <property type="protein sequence ID" value="MCG2665398.1"/>
    <property type="molecule type" value="Genomic_DNA"/>
</dbReference>
<evidence type="ECO:0000313" key="2">
    <source>
        <dbReference type="EMBL" id="MCG2665398.1"/>
    </source>
</evidence>
<evidence type="ECO:0000256" key="1">
    <source>
        <dbReference type="SAM" id="SignalP"/>
    </source>
</evidence>
<accession>A0ABS9LEG5</accession>
<sequence>MLLRGLVLLVAAALLCGCETTARSGLDYADTLRKIGPPKAGQARIVVLREKGYGGLADAGWGFKLDGTPLSGLKTGTYVYADRPAGLHWFVAEEAGFPGVTHVEFTARSGETLFFVARVSERKNAVIANASTGLLGYGLTLAMTSGYKNQGPVDFLALDEAAARTTIAELKLAQAE</sequence>